<reference evidence="12 13" key="1">
    <citation type="submission" date="2016-02" db="EMBL/GenBank/DDBJ databases">
        <authorList>
            <person name="Wen L."/>
            <person name="He K."/>
            <person name="Yang H."/>
        </authorList>
    </citation>
    <scope>NUCLEOTIDE SEQUENCE [LARGE SCALE GENOMIC DNA]</scope>
    <source>
        <strain evidence="12">Trichococcus palustris</strain>
    </source>
</reference>
<evidence type="ECO:0000313" key="13">
    <source>
        <dbReference type="Proteomes" id="UP000242754"/>
    </source>
</evidence>
<gene>
    <name evidence="12" type="ORF">Tpal_783</name>
</gene>
<feature type="domain" description="ABC transporter" evidence="10">
    <location>
        <begin position="332"/>
        <end position="568"/>
    </location>
</feature>
<dbReference type="Gene3D" id="3.40.50.300">
    <property type="entry name" value="P-loop containing nucleotide triphosphate hydrolases"/>
    <property type="match status" value="1"/>
</dbReference>
<dbReference type="GO" id="GO:0016887">
    <property type="term" value="F:ATP hydrolysis activity"/>
    <property type="evidence" value="ECO:0007669"/>
    <property type="project" value="InterPro"/>
</dbReference>
<feature type="transmembrane region" description="Helical" evidence="9">
    <location>
        <begin position="57"/>
        <end position="77"/>
    </location>
</feature>
<keyword evidence="2" id="KW-0813">Transport</keyword>
<evidence type="ECO:0000256" key="9">
    <source>
        <dbReference type="SAM" id="Phobius"/>
    </source>
</evidence>
<keyword evidence="13" id="KW-1185">Reference proteome</keyword>
<proteinExistence type="predicted"/>
<dbReference type="InterPro" id="IPR011527">
    <property type="entry name" value="ABC1_TM_dom"/>
</dbReference>
<dbReference type="InterPro" id="IPR039421">
    <property type="entry name" value="Type_1_exporter"/>
</dbReference>
<dbReference type="Gene3D" id="1.20.1560.10">
    <property type="entry name" value="ABC transporter type 1, transmembrane domain"/>
    <property type="match status" value="1"/>
</dbReference>
<keyword evidence="4 9" id="KW-0812">Transmembrane</keyword>
<dbReference type="Proteomes" id="UP000242754">
    <property type="component" value="Unassembled WGS sequence"/>
</dbReference>
<evidence type="ECO:0000256" key="6">
    <source>
        <dbReference type="ARBA" id="ARBA00022840"/>
    </source>
</evidence>
<keyword evidence="3" id="KW-1003">Cell membrane</keyword>
<feature type="transmembrane region" description="Helical" evidence="9">
    <location>
        <begin position="15"/>
        <end position="37"/>
    </location>
</feature>
<dbReference type="Pfam" id="PF00005">
    <property type="entry name" value="ABC_tran"/>
    <property type="match status" value="1"/>
</dbReference>
<dbReference type="PANTHER" id="PTHR43394">
    <property type="entry name" value="ATP-DEPENDENT PERMEASE MDL1, MITOCHONDRIAL"/>
    <property type="match status" value="1"/>
</dbReference>
<dbReference type="STRING" id="140314.SAMN04488076_105178"/>
<dbReference type="Pfam" id="PF00664">
    <property type="entry name" value="ABC_membrane"/>
    <property type="match status" value="1"/>
</dbReference>
<dbReference type="InterPro" id="IPR017871">
    <property type="entry name" value="ABC_transporter-like_CS"/>
</dbReference>
<feature type="transmembrane region" description="Helical" evidence="9">
    <location>
        <begin position="158"/>
        <end position="175"/>
    </location>
</feature>
<evidence type="ECO:0000256" key="2">
    <source>
        <dbReference type="ARBA" id="ARBA00022448"/>
    </source>
</evidence>
<dbReference type="PANTHER" id="PTHR43394:SF1">
    <property type="entry name" value="ATP-BINDING CASSETTE SUB-FAMILY B MEMBER 10, MITOCHONDRIAL"/>
    <property type="match status" value="1"/>
</dbReference>
<keyword evidence="7 9" id="KW-1133">Transmembrane helix</keyword>
<feature type="transmembrane region" description="Helical" evidence="9">
    <location>
        <begin position="134"/>
        <end position="152"/>
    </location>
</feature>
<name>A0A143YGN7_9LACT</name>
<evidence type="ECO:0000259" key="10">
    <source>
        <dbReference type="PROSITE" id="PS50893"/>
    </source>
</evidence>
<dbReference type="PROSITE" id="PS00211">
    <property type="entry name" value="ABC_TRANSPORTER_1"/>
    <property type="match status" value="1"/>
</dbReference>
<dbReference type="GO" id="GO:0015421">
    <property type="term" value="F:ABC-type oligopeptide transporter activity"/>
    <property type="evidence" value="ECO:0007669"/>
    <property type="project" value="TreeGrafter"/>
</dbReference>
<accession>A0A143YGN7</accession>
<feature type="domain" description="ABC transmembrane type-1" evidence="11">
    <location>
        <begin position="17"/>
        <end position="297"/>
    </location>
</feature>
<dbReference type="EMBL" id="FJNE01000002">
    <property type="protein sequence ID" value="CZQ86528.1"/>
    <property type="molecule type" value="Genomic_DNA"/>
</dbReference>
<dbReference type="SUPFAM" id="SSF52540">
    <property type="entry name" value="P-loop containing nucleoside triphosphate hydrolases"/>
    <property type="match status" value="1"/>
</dbReference>
<keyword evidence="8 9" id="KW-0472">Membrane</keyword>
<dbReference type="InterPro" id="IPR036640">
    <property type="entry name" value="ABC1_TM_sf"/>
</dbReference>
<organism evidence="12 13">
    <name type="scientific">Trichococcus palustris</name>
    <dbReference type="NCBI Taxonomy" id="140314"/>
    <lineage>
        <taxon>Bacteria</taxon>
        <taxon>Bacillati</taxon>
        <taxon>Bacillota</taxon>
        <taxon>Bacilli</taxon>
        <taxon>Lactobacillales</taxon>
        <taxon>Carnobacteriaceae</taxon>
        <taxon>Trichococcus</taxon>
    </lineage>
</organism>
<dbReference type="InterPro" id="IPR003439">
    <property type="entry name" value="ABC_transporter-like_ATP-bd"/>
</dbReference>
<evidence type="ECO:0000256" key="5">
    <source>
        <dbReference type="ARBA" id="ARBA00022741"/>
    </source>
</evidence>
<feature type="transmembrane region" description="Helical" evidence="9">
    <location>
        <begin position="246"/>
        <end position="264"/>
    </location>
</feature>
<dbReference type="InterPro" id="IPR027417">
    <property type="entry name" value="P-loop_NTPase"/>
</dbReference>
<evidence type="ECO:0000256" key="1">
    <source>
        <dbReference type="ARBA" id="ARBA00004651"/>
    </source>
</evidence>
<evidence type="ECO:0000256" key="8">
    <source>
        <dbReference type="ARBA" id="ARBA00023136"/>
    </source>
</evidence>
<dbReference type="OrthoDB" id="9770415at2"/>
<evidence type="ECO:0000256" key="7">
    <source>
        <dbReference type="ARBA" id="ARBA00022989"/>
    </source>
</evidence>
<keyword evidence="6" id="KW-0067">ATP-binding</keyword>
<evidence type="ECO:0000313" key="12">
    <source>
        <dbReference type="EMBL" id="CZQ86528.1"/>
    </source>
</evidence>
<evidence type="ECO:0000256" key="4">
    <source>
        <dbReference type="ARBA" id="ARBA00022692"/>
    </source>
</evidence>
<feature type="transmembrane region" description="Helical" evidence="9">
    <location>
        <begin position="276"/>
        <end position="299"/>
    </location>
</feature>
<keyword evidence="5" id="KW-0547">Nucleotide-binding</keyword>
<dbReference type="RefSeq" id="WP_087031677.1">
    <property type="nucleotide sequence ID" value="NZ_FJNE01000002.1"/>
</dbReference>
<dbReference type="CDD" id="cd18548">
    <property type="entry name" value="ABC_6TM_Tm287_like"/>
    <property type="match status" value="1"/>
</dbReference>
<dbReference type="PROSITE" id="PS50929">
    <property type="entry name" value="ABC_TM1F"/>
    <property type="match status" value="1"/>
</dbReference>
<evidence type="ECO:0000259" key="11">
    <source>
        <dbReference type="PROSITE" id="PS50929"/>
    </source>
</evidence>
<dbReference type="SMART" id="SM00382">
    <property type="entry name" value="AAA"/>
    <property type="match status" value="1"/>
</dbReference>
<dbReference type="InterPro" id="IPR003593">
    <property type="entry name" value="AAA+_ATPase"/>
</dbReference>
<comment type="subcellular location">
    <subcellularLocation>
        <location evidence="1">Cell membrane</location>
        <topology evidence="1">Multi-pass membrane protein</topology>
    </subcellularLocation>
</comment>
<evidence type="ECO:0000256" key="3">
    <source>
        <dbReference type="ARBA" id="ARBA00022475"/>
    </source>
</evidence>
<dbReference type="PROSITE" id="PS50893">
    <property type="entry name" value="ABC_TRANSPORTER_2"/>
    <property type="match status" value="1"/>
</dbReference>
<sequence length="579" mass="64464">MIRKLAQSVREYKKLTILSPLFVMLEVIIEVLIPFQMSKIIDNGIAKGDMAYIRNSGYLLVLATLASLTFGVLSGTFSAKASTGFATNVRRDMYHNIQDFSYSNIDTFSVSSLITRLTTDVTNLQNSFQMLIRILFRAPLMLVFSLIMALGINLRLSLVFLAAIPFLGIGLFLIINKAHPIFERVFKTYDRLNNVVQENLSGIRVVKSYVREEHEIEKFKRTSEKIYADFSKAEKILALNNPLMQFAIYTSILLLSWLGAKMVVSDTLTTGQLMSLLTYAMQILMSLMMMSMVFVMIIISRASAERVVAVLNEKSDLHNNENPVYEIPDGSLSFDQVDFSYSHDPEKLALKNVTFSIHAGETIGIIGGTGSGKTTLVQLIPRLYDVTNGTVTVGGIDVRNYDLYTLRSQVGMVLQKNTLFSGTIKDNLRWGNLSATDEELIQAARLAQADEFIQNLPDGYDTFLEEGGTNVSGGQKQRLCIARALVKKPKILILDDSTSAVDTRTESKIRHAFAEEIPSITKFIIAQRISSVEAADKIIVMDNGMINAIGTHAELLASNTIYQEVYYSQIKGGNLHDEA</sequence>
<dbReference type="SUPFAM" id="SSF90123">
    <property type="entry name" value="ABC transporter transmembrane region"/>
    <property type="match status" value="1"/>
</dbReference>
<dbReference type="GO" id="GO:0005886">
    <property type="term" value="C:plasma membrane"/>
    <property type="evidence" value="ECO:0007669"/>
    <property type="project" value="UniProtKB-SubCell"/>
</dbReference>
<protein>
    <submittedName>
        <fullName evidence="12">Abc transporter</fullName>
    </submittedName>
</protein>
<dbReference type="AlphaFoldDB" id="A0A143YGN7"/>
<dbReference type="FunFam" id="3.40.50.300:FF:000221">
    <property type="entry name" value="Multidrug ABC transporter ATP-binding protein"/>
    <property type="match status" value="1"/>
</dbReference>
<dbReference type="GO" id="GO:0005524">
    <property type="term" value="F:ATP binding"/>
    <property type="evidence" value="ECO:0007669"/>
    <property type="project" value="UniProtKB-KW"/>
</dbReference>